<proteinExistence type="predicted"/>
<feature type="non-terminal residue" evidence="2">
    <location>
        <position position="1"/>
    </location>
</feature>
<feature type="non-terminal residue" evidence="2">
    <location>
        <position position="265"/>
    </location>
</feature>
<dbReference type="OrthoDB" id="7312725at2759"/>
<feature type="domain" description="Transposable element P transposase-like RNase H C-terminal" evidence="1">
    <location>
        <begin position="63"/>
        <end position="95"/>
    </location>
</feature>
<sequence length="265" mass="30673">GISYSLALLVSEKKNIHLWKKKSYYEPFLSKVTLNGLRVTILSTVDIVGLLLKENYKYVLTGKLNQDCIERFFGIIRMSGRCGDKPTMTSFLELFRLLTLYYPTKQFLRGSNCEEEEEKSEVLTSYHTWMKINFNNNKKEMKEKKEYFRDILLKGIEREINLSNVAAINSEEDSTSLNLDESKMNILDCDIMYYICGYLVHSYRKKGKTTNSSFCKHCLESVDVSPEELPPKFSAAQLTKIKKKGKLIFASSTMFQLICKVKEAF</sequence>
<dbReference type="InterPro" id="IPR048367">
    <property type="entry name" value="TNP-like_RNaseH_C"/>
</dbReference>
<gene>
    <name evidence="2" type="ORF">APZ42_000608</name>
</gene>
<dbReference type="Proteomes" id="UP000076858">
    <property type="component" value="Unassembled WGS sequence"/>
</dbReference>
<dbReference type="Pfam" id="PF21789">
    <property type="entry name" value="TNP-like_RNaseH_C"/>
    <property type="match status" value="1"/>
</dbReference>
<keyword evidence="3" id="KW-1185">Reference proteome</keyword>
<evidence type="ECO:0000313" key="3">
    <source>
        <dbReference type="Proteomes" id="UP000076858"/>
    </source>
</evidence>
<reference evidence="2 3" key="1">
    <citation type="submission" date="2016-03" db="EMBL/GenBank/DDBJ databases">
        <title>EvidentialGene: Evidence-directed Construction of Genes on Genomes.</title>
        <authorList>
            <person name="Gilbert D.G."/>
            <person name="Choi J.-H."/>
            <person name="Mockaitis K."/>
            <person name="Colbourne J."/>
            <person name="Pfrender M."/>
        </authorList>
    </citation>
    <scope>NUCLEOTIDE SEQUENCE [LARGE SCALE GENOMIC DNA]</scope>
    <source>
        <strain evidence="2 3">Xinb3</strain>
        <tissue evidence="2">Complete organism</tissue>
    </source>
</reference>
<name>A0A164JI92_9CRUS</name>
<organism evidence="2 3">
    <name type="scientific">Daphnia magna</name>
    <dbReference type="NCBI Taxonomy" id="35525"/>
    <lineage>
        <taxon>Eukaryota</taxon>
        <taxon>Metazoa</taxon>
        <taxon>Ecdysozoa</taxon>
        <taxon>Arthropoda</taxon>
        <taxon>Crustacea</taxon>
        <taxon>Branchiopoda</taxon>
        <taxon>Diplostraca</taxon>
        <taxon>Cladocera</taxon>
        <taxon>Anomopoda</taxon>
        <taxon>Daphniidae</taxon>
        <taxon>Daphnia</taxon>
    </lineage>
</organism>
<dbReference type="AlphaFoldDB" id="A0A164JI92"/>
<accession>A0A164JI92</accession>
<dbReference type="EMBL" id="LRGB01004543">
    <property type="protein sequence ID" value="KZS02375.1"/>
    <property type="molecule type" value="Genomic_DNA"/>
</dbReference>
<evidence type="ECO:0000313" key="2">
    <source>
        <dbReference type="EMBL" id="KZS02375.1"/>
    </source>
</evidence>
<protein>
    <recommendedName>
        <fullName evidence="1">Transposable element P transposase-like RNase H C-terminal domain-containing protein</fullName>
    </recommendedName>
</protein>
<comment type="caution">
    <text evidence="2">The sequence shown here is derived from an EMBL/GenBank/DDBJ whole genome shotgun (WGS) entry which is preliminary data.</text>
</comment>
<evidence type="ECO:0000259" key="1">
    <source>
        <dbReference type="Pfam" id="PF21789"/>
    </source>
</evidence>